<proteinExistence type="predicted"/>
<dbReference type="PROSITE" id="PS51406">
    <property type="entry name" value="FIBRINOGEN_C_2"/>
    <property type="match status" value="1"/>
</dbReference>
<keyword evidence="4" id="KW-1185">Reference proteome</keyword>
<evidence type="ECO:0000259" key="2">
    <source>
        <dbReference type="PROSITE" id="PS51406"/>
    </source>
</evidence>
<dbReference type="InterPro" id="IPR014716">
    <property type="entry name" value="Fibrinogen_a/b/g_C_1"/>
</dbReference>
<dbReference type="SMART" id="SM00186">
    <property type="entry name" value="FBG"/>
    <property type="match status" value="1"/>
</dbReference>
<accession>A0ABY7G6A9</accession>
<evidence type="ECO:0000313" key="4">
    <source>
        <dbReference type="Proteomes" id="UP001164746"/>
    </source>
</evidence>
<sequence>MILSKANMLFVLLTIYAVVFYKGANANELLMQTLSKVLTLDKKFDNLETEFMKSVNDVNALDKRMDNMETQFKNTLTDLQTQLAEGLKRNSDTPNDYKPKLGGITKSIESTISNTVTKMVKSQYRAISTAMKREKVALMTLKTEIKNHIKEIDDEFQNAQTSFEERLLNQTQAQEYKFERQSDDLGNFISDVRDQLKGNFSDAQESLDKAIDAFKVDMKNTTFNLEKTLNKNLETVQSEVNLRIVSLISRMSSTEGSLQTFADCSEIRQNLGRVPSGVYHITTWKTNQNASVFCDMDTDQGGWTVFQHRMNGKVDFYRNFSSYENGFGSLQGEFWLGLKLMNEMTSRTSNDLRIDITRGSGSTGYAVYADFSVGAGSNYTLHVGYTRSKSGVSQRNYTFDFT</sequence>
<dbReference type="Gene3D" id="3.90.215.10">
    <property type="entry name" value="Gamma Fibrinogen, chain A, domain 1"/>
    <property type="match status" value="1"/>
</dbReference>
<keyword evidence="1" id="KW-0732">Signal</keyword>
<evidence type="ECO:0000313" key="3">
    <source>
        <dbReference type="EMBL" id="WAR29477.1"/>
    </source>
</evidence>
<name>A0ABY7G6A9_MYAAR</name>
<organism evidence="3 4">
    <name type="scientific">Mya arenaria</name>
    <name type="common">Soft-shell clam</name>
    <dbReference type="NCBI Taxonomy" id="6604"/>
    <lineage>
        <taxon>Eukaryota</taxon>
        <taxon>Metazoa</taxon>
        <taxon>Spiralia</taxon>
        <taxon>Lophotrochozoa</taxon>
        <taxon>Mollusca</taxon>
        <taxon>Bivalvia</taxon>
        <taxon>Autobranchia</taxon>
        <taxon>Heteroconchia</taxon>
        <taxon>Euheterodonta</taxon>
        <taxon>Imparidentia</taxon>
        <taxon>Neoheterodontei</taxon>
        <taxon>Myida</taxon>
        <taxon>Myoidea</taxon>
        <taxon>Myidae</taxon>
        <taxon>Mya</taxon>
    </lineage>
</organism>
<feature type="domain" description="Fibrinogen C-terminal" evidence="2">
    <location>
        <begin position="255"/>
        <end position="402"/>
    </location>
</feature>
<gene>
    <name evidence="3" type="ORF">MAR_003045</name>
</gene>
<dbReference type="InterPro" id="IPR050373">
    <property type="entry name" value="Fibrinogen_C-term_domain"/>
</dbReference>
<protein>
    <submittedName>
        <fullName evidence="3">TEuncharacterized</fullName>
    </submittedName>
</protein>
<feature type="chain" id="PRO_5047470009" evidence="1">
    <location>
        <begin position="27"/>
        <end position="402"/>
    </location>
</feature>
<reference evidence="3" key="1">
    <citation type="submission" date="2022-11" db="EMBL/GenBank/DDBJ databases">
        <title>Centuries of genome instability and evolution in soft-shell clam transmissible cancer (bioRxiv).</title>
        <authorList>
            <person name="Hart S.F.M."/>
            <person name="Yonemitsu M.A."/>
            <person name="Giersch R.M."/>
            <person name="Beal B.F."/>
            <person name="Arriagada G."/>
            <person name="Davis B.W."/>
            <person name="Ostrander E.A."/>
            <person name="Goff S.P."/>
            <person name="Metzger M.J."/>
        </authorList>
    </citation>
    <scope>NUCLEOTIDE SEQUENCE</scope>
    <source>
        <strain evidence="3">MELC-2E11</strain>
        <tissue evidence="3">Siphon/mantle</tissue>
    </source>
</reference>
<dbReference type="InterPro" id="IPR036056">
    <property type="entry name" value="Fibrinogen-like_C"/>
</dbReference>
<feature type="signal peptide" evidence="1">
    <location>
        <begin position="1"/>
        <end position="26"/>
    </location>
</feature>
<dbReference type="Pfam" id="PF00147">
    <property type="entry name" value="Fibrinogen_C"/>
    <property type="match status" value="1"/>
</dbReference>
<dbReference type="Proteomes" id="UP001164746">
    <property type="component" value="Chromosome 16"/>
</dbReference>
<dbReference type="NCBIfam" id="NF040941">
    <property type="entry name" value="GGGWT_bact"/>
    <property type="match status" value="1"/>
</dbReference>
<dbReference type="PANTHER" id="PTHR19143">
    <property type="entry name" value="FIBRINOGEN/TENASCIN/ANGIOPOEITIN"/>
    <property type="match status" value="1"/>
</dbReference>
<dbReference type="SUPFAM" id="SSF56496">
    <property type="entry name" value="Fibrinogen C-terminal domain-like"/>
    <property type="match status" value="1"/>
</dbReference>
<dbReference type="EMBL" id="CP111027">
    <property type="protein sequence ID" value="WAR29477.1"/>
    <property type="molecule type" value="Genomic_DNA"/>
</dbReference>
<dbReference type="SUPFAM" id="SSF47162">
    <property type="entry name" value="Apolipoprotein"/>
    <property type="match status" value="1"/>
</dbReference>
<evidence type="ECO:0000256" key="1">
    <source>
        <dbReference type="SAM" id="SignalP"/>
    </source>
</evidence>
<dbReference type="InterPro" id="IPR002181">
    <property type="entry name" value="Fibrinogen_a/b/g_C_dom"/>
</dbReference>